<proteinExistence type="predicted"/>
<dbReference type="EMBL" id="CAAHCQ010000031">
    <property type="protein sequence ID" value="VGL97061.1"/>
    <property type="molecule type" value="Genomic_DNA"/>
</dbReference>
<sequence length="57" mass="6667">MFCDHSQFAHVTKQRDKMCFWSTAGTPMTPGQALPDTRMFAICLLPFCYRYLQQCKD</sequence>
<name>A0A486R5K8_KLEPN</name>
<reference evidence="1" key="1">
    <citation type="submission" date="2019-03" db="EMBL/GenBank/DDBJ databases">
        <authorList>
            <consortium name="Pathogen Informatics"/>
        </authorList>
    </citation>
    <scope>NUCLEOTIDE SEQUENCE</scope>
    <source>
        <strain evidence="1">5012STDY7626447</strain>
    </source>
</reference>
<evidence type="ECO:0000313" key="1">
    <source>
        <dbReference type="EMBL" id="VGL97061.1"/>
    </source>
</evidence>
<accession>A0A486R5K8</accession>
<protein>
    <submittedName>
        <fullName evidence="1">Uncharacterized protein</fullName>
    </submittedName>
</protein>
<organism evidence="1">
    <name type="scientific">Klebsiella pneumoniae</name>
    <dbReference type="NCBI Taxonomy" id="573"/>
    <lineage>
        <taxon>Bacteria</taxon>
        <taxon>Pseudomonadati</taxon>
        <taxon>Pseudomonadota</taxon>
        <taxon>Gammaproteobacteria</taxon>
        <taxon>Enterobacterales</taxon>
        <taxon>Enterobacteriaceae</taxon>
        <taxon>Klebsiella/Raoultella group</taxon>
        <taxon>Klebsiella</taxon>
        <taxon>Klebsiella pneumoniae complex</taxon>
    </lineage>
</organism>
<dbReference type="AlphaFoldDB" id="A0A486R5K8"/>
<gene>
    <name evidence="1" type="ORF">SAMEA4873649_05294</name>
</gene>